<evidence type="ECO:0000259" key="5">
    <source>
        <dbReference type="Pfam" id="PF09359"/>
    </source>
</evidence>
<organism evidence="6">
    <name type="scientific">marine metagenome</name>
    <dbReference type="NCBI Taxonomy" id="408172"/>
    <lineage>
        <taxon>unclassified sequences</taxon>
        <taxon>metagenomes</taxon>
        <taxon>ecological metagenomes</taxon>
    </lineage>
</organism>
<evidence type="ECO:0000256" key="1">
    <source>
        <dbReference type="ARBA" id="ARBA00004127"/>
    </source>
</evidence>
<keyword evidence="4" id="KW-0472">Membrane</keyword>
<dbReference type="EMBL" id="UINC01018743">
    <property type="protein sequence ID" value="SVA78986.1"/>
    <property type="molecule type" value="Genomic_DNA"/>
</dbReference>
<reference evidence="6" key="1">
    <citation type="submission" date="2018-05" db="EMBL/GenBank/DDBJ databases">
        <authorList>
            <person name="Lanie J.A."/>
            <person name="Ng W.-L."/>
            <person name="Kazmierczak K.M."/>
            <person name="Andrzejewski T.M."/>
            <person name="Davidsen T.M."/>
            <person name="Wayne K.J."/>
            <person name="Tettelin H."/>
            <person name="Glass J.I."/>
            <person name="Rusch D."/>
            <person name="Podicherti R."/>
            <person name="Tsui H.-C.T."/>
            <person name="Winkler M.E."/>
        </authorList>
    </citation>
    <scope>NUCLEOTIDE SEQUENCE</scope>
</reference>
<protein>
    <recommendedName>
        <fullName evidence="5">VTC domain-containing protein</fullName>
    </recommendedName>
</protein>
<feature type="domain" description="VTC" evidence="5">
    <location>
        <begin position="14"/>
        <end position="244"/>
    </location>
</feature>
<dbReference type="InterPro" id="IPR042267">
    <property type="entry name" value="VTC_sf"/>
</dbReference>
<gene>
    <name evidence="6" type="ORF">METZ01_LOCUS131840</name>
</gene>
<evidence type="ECO:0000256" key="2">
    <source>
        <dbReference type="ARBA" id="ARBA00022692"/>
    </source>
</evidence>
<dbReference type="GO" id="GO:0012505">
    <property type="term" value="C:endomembrane system"/>
    <property type="evidence" value="ECO:0007669"/>
    <property type="project" value="UniProtKB-SubCell"/>
</dbReference>
<evidence type="ECO:0000313" key="6">
    <source>
        <dbReference type="EMBL" id="SVA78986.1"/>
    </source>
</evidence>
<dbReference type="Gene3D" id="3.20.100.30">
    <property type="entry name" value="VTC, catalytic tunnel domain"/>
    <property type="match status" value="1"/>
</dbReference>
<name>A0A381YPN5_9ZZZZ</name>
<accession>A0A381YPN5</accession>
<proteinExistence type="predicted"/>
<dbReference type="InterPro" id="IPR018966">
    <property type="entry name" value="VTC_domain"/>
</dbReference>
<dbReference type="PANTHER" id="PTHR46140:SF1">
    <property type="entry name" value="VACUOLAR TRANSPORTER CHAPERONE COMPLEX SUBUNIT 4-RELATED"/>
    <property type="match status" value="1"/>
</dbReference>
<comment type="subcellular location">
    <subcellularLocation>
        <location evidence="1">Endomembrane system</location>
        <topology evidence="1">Multi-pass membrane protein</topology>
    </subcellularLocation>
</comment>
<sequence length="272" mass="31406">MGYRVILADNLQKQRYEHKYIIREDVALALRDFVSSYLDLDPFGATQPNLSYPVHSLYFDSPDLHLYHTTINGDKNRYKLRIRFYEDRPKSPVYFEIKRRTDNTIAKQRGGVNREALDQVLGGQLPLPEQMSSGEPAHRAGVEQFIHHMQELKAAPKAHVAYYREAWTSRHDNTVRVTIDRETRIEVEPRAHLVTQMRDPHYVFGDNTVLELKFTNRFPDWFRELVRIFGLMQCGAAKYVDGVTVIGEKSVREGLNSSGLPIAHSIENAAVH</sequence>
<dbReference type="InterPro" id="IPR051572">
    <property type="entry name" value="VTC_Complex_Subunit"/>
</dbReference>
<dbReference type="Pfam" id="PF09359">
    <property type="entry name" value="VTC"/>
    <property type="match status" value="1"/>
</dbReference>
<evidence type="ECO:0000256" key="4">
    <source>
        <dbReference type="ARBA" id="ARBA00023136"/>
    </source>
</evidence>
<dbReference type="GO" id="GO:0006799">
    <property type="term" value="P:polyphosphate biosynthetic process"/>
    <property type="evidence" value="ECO:0007669"/>
    <property type="project" value="UniProtKB-ARBA"/>
</dbReference>
<evidence type="ECO:0000256" key="3">
    <source>
        <dbReference type="ARBA" id="ARBA00022989"/>
    </source>
</evidence>
<keyword evidence="3" id="KW-1133">Transmembrane helix</keyword>
<keyword evidence="2" id="KW-0812">Transmembrane</keyword>
<dbReference type="AlphaFoldDB" id="A0A381YPN5"/>
<dbReference type="CDD" id="cd07750">
    <property type="entry name" value="PolyPPase_VTC_like"/>
    <property type="match status" value="1"/>
</dbReference>
<dbReference type="PANTHER" id="PTHR46140">
    <property type="entry name" value="VACUOLAR TRANSPORTER CHAPERONE 1-RELATED"/>
    <property type="match status" value="1"/>
</dbReference>